<sequence>MNIQEERVSKMQQYLQEVKDTAKSGDKADHLQAVTELFNYYHSDWHNDAMYFADKNLELFDDVKMQDLFSSFHSKRKSPRTIIRKDKQSRYKRPMRPGED</sequence>
<dbReference type="EMBL" id="FOGF01000001">
    <property type="protein sequence ID" value="SEQ53323.1"/>
    <property type="molecule type" value="Genomic_DNA"/>
</dbReference>
<dbReference type="OrthoDB" id="2166910at2"/>
<proteinExistence type="predicted"/>
<evidence type="ECO:0000313" key="3">
    <source>
        <dbReference type="Proteomes" id="UP000198556"/>
    </source>
</evidence>
<evidence type="ECO:0000313" key="2">
    <source>
        <dbReference type="EMBL" id="SEQ53323.1"/>
    </source>
</evidence>
<dbReference type="AlphaFoldDB" id="A0A1H9GTG9"/>
<feature type="compositionally biased region" description="Basic residues" evidence="1">
    <location>
        <begin position="90"/>
        <end position="100"/>
    </location>
</feature>
<dbReference type="RefSeq" id="WP_089745434.1">
    <property type="nucleotide sequence ID" value="NZ_FOGF01000001.1"/>
</dbReference>
<dbReference type="Proteomes" id="UP000198556">
    <property type="component" value="Unassembled WGS sequence"/>
</dbReference>
<accession>A0A1H9GTG9</accession>
<keyword evidence="3" id="KW-1185">Reference proteome</keyword>
<organism evidence="2 3">
    <name type="scientific">Granulicatella balaenopterae</name>
    <dbReference type="NCBI Taxonomy" id="137733"/>
    <lineage>
        <taxon>Bacteria</taxon>
        <taxon>Bacillati</taxon>
        <taxon>Bacillota</taxon>
        <taxon>Bacilli</taxon>
        <taxon>Lactobacillales</taxon>
        <taxon>Carnobacteriaceae</taxon>
        <taxon>Granulicatella</taxon>
    </lineage>
</organism>
<gene>
    <name evidence="2" type="ORF">SAMN05421767_10141</name>
</gene>
<feature type="region of interest" description="Disordered" evidence="1">
    <location>
        <begin position="79"/>
        <end position="100"/>
    </location>
</feature>
<evidence type="ECO:0000256" key="1">
    <source>
        <dbReference type="SAM" id="MobiDB-lite"/>
    </source>
</evidence>
<reference evidence="2 3" key="1">
    <citation type="submission" date="2016-10" db="EMBL/GenBank/DDBJ databases">
        <authorList>
            <person name="de Groot N.N."/>
        </authorList>
    </citation>
    <scope>NUCLEOTIDE SEQUENCE [LARGE SCALE GENOMIC DNA]</scope>
    <source>
        <strain evidence="2 3">DSM 15827</strain>
    </source>
</reference>
<protein>
    <submittedName>
        <fullName evidence="2">Uncharacterized protein</fullName>
    </submittedName>
</protein>
<name>A0A1H9GTG9_9LACT</name>